<evidence type="ECO:0000313" key="1">
    <source>
        <dbReference type="Proteomes" id="UP000095283"/>
    </source>
</evidence>
<protein>
    <submittedName>
        <fullName evidence="2 3">Uncharacterized protein</fullName>
    </submittedName>
</protein>
<accession>A0A1I7WBE8</accession>
<dbReference type="WBParaSite" id="Hba_03616">
    <property type="protein sequence ID" value="Hba_03616"/>
    <property type="gene ID" value="Hba_03616"/>
</dbReference>
<reference evidence="2 3" key="1">
    <citation type="submission" date="2016-11" db="UniProtKB">
        <authorList>
            <consortium name="WormBaseParasite"/>
        </authorList>
    </citation>
    <scope>IDENTIFICATION</scope>
</reference>
<evidence type="ECO:0000313" key="2">
    <source>
        <dbReference type="WBParaSite" id="Hba_01998"/>
    </source>
</evidence>
<proteinExistence type="predicted"/>
<dbReference type="Proteomes" id="UP000095283">
    <property type="component" value="Unplaced"/>
</dbReference>
<keyword evidence="1" id="KW-1185">Reference proteome</keyword>
<dbReference type="AlphaFoldDB" id="A0A1I7WBE8"/>
<dbReference type="WBParaSite" id="Hba_01998">
    <property type="protein sequence ID" value="Hba_01998"/>
    <property type="gene ID" value="Hba_01998"/>
</dbReference>
<sequence length="33" mass="4026">MLILLKTIHFSSFQNNSTLNTFWRYLTKKTQIH</sequence>
<evidence type="ECO:0000313" key="3">
    <source>
        <dbReference type="WBParaSite" id="Hba_03616"/>
    </source>
</evidence>
<organism evidence="1 2">
    <name type="scientific">Heterorhabditis bacteriophora</name>
    <name type="common">Entomopathogenic nematode worm</name>
    <dbReference type="NCBI Taxonomy" id="37862"/>
    <lineage>
        <taxon>Eukaryota</taxon>
        <taxon>Metazoa</taxon>
        <taxon>Ecdysozoa</taxon>
        <taxon>Nematoda</taxon>
        <taxon>Chromadorea</taxon>
        <taxon>Rhabditida</taxon>
        <taxon>Rhabditina</taxon>
        <taxon>Rhabditomorpha</taxon>
        <taxon>Strongyloidea</taxon>
        <taxon>Heterorhabditidae</taxon>
        <taxon>Heterorhabditis</taxon>
    </lineage>
</organism>
<name>A0A1I7WBE8_HETBA</name>